<evidence type="ECO:0000313" key="2">
    <source>
        <dbReference type="Proteomes" id="UP000706333"/>
    </source>
</evidence>
<keyword evidence="2" id="KW-1185">Reference proteome</keyword>
<gene>
    <name evidence="1" type="ORF">CCR87_08610</name>
</gene>
<protein>
    <submittedName>
        <fullName evidence="1">Uncharacterized protein</fullName>
    </submittedName>
</protein>
<reference evidence="1" key="1">
    <citation type="submission" date="2017-05" db="EMBL/GenBank/DDBJ databases">
        <authorList>
            <person name="Imhoff J.F."/>
            <person name="Rahn T."/>
            <person name="Kuenzel S."/>
            <person name="Neulinger S.C."/>
        </authorList>
    </citation>
    <scope>NUCLEOTIDE SEQUENCE</scope>
    <source>
        <strain evidence="1">LMG 28126</strain>
    </source>
</reference>
<dbReference type="Proteomes" id="UP000706333">
    <property type="component" value="Unassembled WGS sequence"/>
</dbReference>
<dbReference type="AlphaFoldDB" id="A0A934TKD7"/>
<dbReference type="EMBL" id="NHSD01000241">
    <property type="protein sequence ID" value="MBK5927385.1"/>
    <property type="molecule type" value="Genomic_DNA"/>
</dbReference>
<comment type="caution">
    <text evidence="1">The sequence shown here is derived from an EMBL/GenBank/DDBJ whole genome shotgun (WGS) entry which is preliminary data.</text>
</comment>
<name>A0A934TKD7_9RHOB</name>
<evidence type="ECO:0000313" key="1">
    <source>
        <dbReference type="EMBL" id="MBK5927385.1"/>
    </source>
</evidence>
<accession>A0A934TKD7</accession>
<proteinExistence type="predicted"/>
<reference evidence="1" key="2">
    <citation type="journal article" date="2020" name="Microorganisms">
        <title>Osmotic Adaptation and Compatible Solute Biosynthesis of Phototrophic Bacteria as Revealed from Genome Analyses.</title>
        <authorList>
            <person name="Imhoff J.F."/>
            <person name="Rahn T."/>
            <person name="Kunzel S."/>
            <person name="Keller A."/>
            <person name="Neulinger S.C."/>
        </authorList>
    </citation>
    <scope>NUCLEOTIDE SEQUENCE</scope>
    <source>
        <strain evidence="1">LMG 28126</strain>
    </source>
</reference>
<dbReference type="RefSeq" id="WP_201157145.1">
    <property type="nucleotide sequence ID" value="NZ_NHSD01000241.1"/>
</dbReference>
<sequence length="126" mass="13431">MLRLFSLFGKSAAMNALDDALRASGVHPLLVPEAVKITVVRLLKREATAAPQEARFAEAATLLAYCILGRDPFVESNGARAADRADERLEAAIAAGDSVDARLILLALHAGLIAPDIADRIDVEDR</sequence>
<organism evidence="1 2">
    <name type="scientific">Rhodobaculum claviforme</name>
    <dbReference type="NCBI Taxonomy" id="1549854"/>
    <lineage>
        <taxon>Bacteria</taxon>
        <taxon>Pseudomonadati</taxon>
        <taxon>Pseudomonadota</taxon>
        <taxon>Alphaproteobacteria</taxon>
        <taxon>Rhodobacterales</taxon>
        <taxon>Paracoccaceae</taxon>
        <taxon>Rhodobaculum</taxon>
    </lineage>
</organism>